<feature type="compositionally biased region" description="Basic residues" evidence="1">
    <location>
        <begin position="135"/>
        <end position="148"/>
    </location>
</feature>
<dbReference type="Proteomes" id="UP001642464">
    <property type="component" value="Unassembled WGS sequence"/>
</dbReference>
<comment type="caution">
    <text evidence="2">The sequence shown here is derived from an EMBL/GenBank/DDBJ whole genome shotgun (WGS) entry which is preliminary data.</text>
</comment>
<feature type="region of interest" description="Disordered" evidence="1">
    <location>
        <begin position="126"/>
        <end position="151"/>
    </location>
</feature>
<name>A0ABP0R923_9DINO</name>
<proteinExistence type="predicted"/>
<feature type="compositionally biased region" description="Basic and acidic residues" evidence="1">
    <location>
        <begin position="460"/>
        <end position="471"/>
    </location>
</feature>
<organism evidence="2 3">
    <name type="scientific">Durusdinium trenchii</name>
    <dbReference type="NCBI Taxonomy" id="1381693"/>
    <lineage>
        <taxon>Eukaryota</taxon>
        <taxon>Sar</taxon>
        <taxon>Alveolata</taxon>
        <taxon>Dinophyceae</taxon>
        <taxon>Suessiales</taxon>
        <taxon>Symbiodiniaceae</taxon>
        <taxon>Durusdinium</taxon>
    </lineage>
</organism>
<keyword evidence="3" id="KW-1185">Reference proteome</keyword>
<feature type="region of interest" description="Disordered" evidence="1">
    <location>
        <begin position="450"/>
        <end position="476"/>
    </location>
</feature>
<reference evidence="2 3" key="1">
    <citation type="submission" date="2024-02" db="EMBL/GenBank/DDBJ databases">
        <authorList>
            <person name="Chen Y."/>
            <person name="Shah S."/>
            <person name="Dougan E. K."/>
            <person name="Thang M."/>
            <person name="Chan C."/>
        </authorList>
    </citation>
    <scope>NUCLEOTIDE SEQUENCE [LARGE SCALE GENOMIC DNA]</scope>
</reference>
<dbReference type="EMBL" id="CAXAMM010041062">
    <property type="protein sequence ID" value="CAK9097081.1"/>
    <property type="molecule type" value="Genomic_DNA"/>
</dbReference>
<evidence type="ECO:0000256" key="1">
    <source>
        <dbReference type="SAM" id="MobiDB-lite"/>
    </source>
</evidence>
<evidence type="ECO:0000313" key="3">
    <source>
        <dbReference type="Proteomes" id="UP001642464"/>
    </source>
</evidence>
<accession>A0ABP0R923</accession>
<protein>
    <submittedName>
        <fullName evidence="2">Uncharacterized protein</fullName>
    </submittedName>
</protein>
<sequence>MGVNEVSHKWCLLDPDLLLRTKRGSDEEESSQGNASLDVTNSFLASYLAGDLDCLDFCLQVSSMQHGQRSFVATAQEKGEICLDEWLQTFRAPAAKKKLQELSGQEYQEDVLGRAFSLLQRLTTNPRQQLERAKPKPKPKPKPKGRRGKNPECENSVVIFADFQEAPHQVYWAKILGQRLVRGTEAAAIDHESVRQVLPETVAKALDGLSPAVRLARAAARSAQRGLWLDASMELRHLWAFSTLEPCAAQGALSRGGRHLGFVIRCAARKVLADEGASPSSADQEETLLLALLFAEELGRQRRILAKADRAAVPLQEGDPTLLEVLQTKSLLLSLAAVMQLLDREVVTRADEVCAVAFWQRLASALLSAVWHLVDQAFGESLLRLQLAELARVVGLAPPCRDCDEMDVPLELRAAAVASGSHTAHLGKRLVRPKRVPAEGLVELLPDEDDSKGLSSVRARSRDKLQSDDGASRAQEVLEQVSSSLEEMVKTSAASAPMALLKSTLLYGAPFLADRLTQEYPICEETSKRLISQLRAALLEVGSRTEVEAGHEAPRRRNQQIGGNVVLEAEIREVRRSWNPEMEVQWFDLLRFSADSEDTEDELSDKSDDGMP</sequence>
<gene>
    <name evidence="2" type="ORF">SCF082_LOCUS45554</name>
</gene>
<evidence type="ECO:0000313" key="2">
    <source>
        <dbReference type="EMBL" id="CAK9097081.1"/>
    </source>
</evidence>